<gene>
    <name evidence="1" type="ORF">BCV70DRAFT_204240</name>
</gene>
<dbReference type="Proteomes" id="UP000246740">
    <property type="component" value="Unassembled WGS sequence"/>
</dbReference>
<dbReference type="AlphaFoldDB" id="A0A317XYW8"/>
<accession>A0A317XYW8</accession>
<dbReference type="InParanoid" id="A0A317XYW8"/>
<sequence length="171" mass="18709">MSIGISLLLLVDNRSEDWEASEAPRPWLVPKSYKVLVCDDLHDTGSCTVALLLGGCDLARLGCVEPPCTPAQPRPHVCTASTPCVQSPRSKKRSLEFLCRVAWLRSGIVSCVVDVRNPPSSISQLGRISVVHALSYYQVGSAPHHLAAVFEHNYWIYGDAKVRSGSLKRGR</sequence>
<keyword evidence="2" id="KW-1185">Reference proteome</keyword>
<proteinExistence type="predicted"/>
<name>A0A317XYW8_9BASI</name>
<evidence type="ECO:0000313" key="1">
    <source>
        <dbReference type="EMBL" id="PWZ03474.1"/>
    </source>
</evidence>
<dbReference type="EMBL" id="KZ819188">
    <property type="protein sequence ID" value="PWZ03474.1"/>
    <property type="molecule type" value="Genomic_DNA"/>
</dbReference>
<evidence type="ECO:0000313" key="2">
    <source>
        <dbReference type="Proteomes" id="UP000246740"/>
    </source>
</evidence>
<organism evidence="1 2">
    <name type="scientific">Testicularia cyperi</name>
    <dbReference type="NCBI Taxonomy" id="1882483"/>
    <lineage>
        <taxon>Eukaryota</taxon>
        <taxon>Fungi</taxon>
        <taxon>Dikarya</taxon>
        <taxon>Basidiomycota</taxon>
        <taxon>Ustilaginomycotina</taxon>
        <taxon>Ustilaginomycetes</taxon>
        <taxon>Ustilaginales</taxon>
        <taxon>Anthracoideaceae</taxon>
        <taxon>Testicularia</taxon>
    </lineage>
</organism>
<reference evidence="1 2" key="1">
    <citation type="journal article" date="2018" name="Mol. Biol. Evol.">
        <title>Broad Genomic Sampling Reveals a Smut Pathogenic Ancestry of the Fungal Clade Ustilaginomycotina.</title>
        <authorList>
            <person name="Kijpornyongpan T."/>
            <person name="Mondo S.J."/>
            <person name="Barry K."/>
            <person name="Sandor L."/>
            <person name="Lee J."/>
            <person name="Lipzen A."/>
            <person name="Pangilinan J."/>
            <person name="LaButti K."/>
            <person name="Hainaut M."/>
            <person name="Henrissat B."/>
            <person name="Grigoriev I.V."/>
            <person name="Spatafora J.W."/>
            <person name="Aime M.C."/>
        </authorList>
    </citation>
    <scope>NUCLEOTIDE SEQUENCE [LARGE SCALE GENOMIC DNA]</scope>
    <source>
        <strain evidence="1 2">MCA 3645</strain>
    </source>
</reference>
<protein>
    <submittedName>
        <fullName evidence="1">Uncharacterized protein</fullName>
    </submittedName>
</protein>